<dbReference type="RefSeq" id="WP_187578981.1">
    <property type="nucleotide sequence ID" value="NZ_CP060713.1"/>
</dbReference>
<reference evidence="1 2" key="1">
    <citation type="submission" date="2020-08" db="EMBL/GenBank/DDBJ databases">
        <title>Genome sequence of Nocardioides mesophilus KACC 16243T.</title>
        <authorList>
            <person name="Hyun D.-W."/>
            <person name="Bae J.-W."/>
        </authorList>
    </citation>
    <scope>NUCLEOTIDE SEQUENCE [LARGE SCALE GENOMIC DNA]</scope>
    <source>
        <strain evidence="1 2">KACC 16243</strain>
    </source>
</reference>
<dbReference type="EMBL" id="CP060713">
    <property type="protein sequence ID" value="QNN53139.1"/>
    <property type="molecule type" value="Genomic_DNA"/>
</dbReference>
<dbReference type="Pfam" id="PF21848">
    <property type="entry name" value="DUF6907"/>
    <property type="match status" value="1"/>
</dbReference>
<proteinExistence type="predicted"/>
<evidence type="ECO:0000313" key="2">
    <source>
        <dbReference type="Proteomes" id="UP000515947"/>
    </source>
</evidence>
<gene>
    <name evidence="1" type="ORF">H9L09_01160</name>
</gene>
<evidence type="ECO:0000313" key="1">
    <source>
        <dbReference type="EMBL" id="QNN53139.1"/>
    </source>
</evidence>
<keyword evidence="2" id="KW-1185">Reference proteome</keyword>
<sequence length="117" mass="12568">MRPSSRRRTPSCPTWCVLRHGQAGEDDTVHVSGALLVRRTVLRLCTTIDPGTRAQDGPYVLVGDEEYTLHEAEVLIAALTQLADQAGGVRPLPAEATAPAASLIPEQVERALPVFDA</sequence>
<dbReference type="AlphaFoldDB" id="A0A7G9RC14"/>
<protein>
    <submittedName>
        <fullName evidence="1">Uncharacterized protein</fullName>
    </submittedName>
</protein>
<dbReference type="KEGG" id="nmes:H9L09_01160"/>
<dbReference type="InterPro" id="IPR054202">
    <property type="entry name" value="DUF6907"/>
</dbReference>
<accession>A0A7G9RC14</accession>
<name>A0A7G9RC14_9ACTN</name>
<organism evidence="1 2">
    <name type="scientific">Nocardioides mesophilus</name>
    <dbReference type="NCBI Taxonomy" id="433659"/>
    <lineage>
        <taxon>Bacteria</taxon>
        <taxon>Bacillati</taxon>
        <taxon>Actinomycetota</taxon>
        <taxon>Actinomycetes</taxon>
        <taxon>Propionibacteriales</taxon>
        <taxon>Nocardioidaceae</taxon>
        <taxon>Nocardioides</taxon>
    </lineage>
</organism>
<dbReference type="Proteomes" id="UP000515947">
    <property type="component" value="Chromosome"/>
</dbReference>